<comment type="subunit">
    <text evidence="1">Interacts with PEX19.</text>
</comment>
<protein>
    <recommendedName>
        <fullName evidence="2">Peroxisomal biogenesis factor 3</fullName>
    </recommendedName>
    <alternativeName>
        <fullName evidence="5">Peroxisomal assembly protein PEX3</fullName>
    </alternativeName>
</protein>
<dbReference type="GO" id="GO:0005778">
    <property type="term" value="C:peroxisomal membrane"/>
    <property type="evidence" value="ECO:0007669"/>
    <property type="project" value="InterPro"/>
</dbReference>
<dbReference type="GO" id="GO:0045046">
    <property type="term" value="P:protein import into peroxisome membrane"/>
    <property type="evidence" value="ECO:0007669"/>
    <property type="project" value="TreeGrafter"/>
</dbReference>
<evidence type="ECO:0000313" key="8">
    <source>
        <dbReference type="WBParaSite" id="Pan_g12502.t1"/>
    </source>
</evidence>
<evidence type="ECO:0000256" key="4">
    <source>
        <dbReference type="ARBA" id="ARBA00025338"/>
    </source>
</evidence>
<dbReference type="WBParaSite" id="Pan_g12502.t1">
    <property type="protein sequence ID" value="Pan_g12502.t1"/>
    <property type="gene ID" value="Pan_g12502"/>
</dbReference>
<dbReference type="Pfam" id="PF04882">
    <property type="entry name" value="Peroxin-3"/>
    <property type="match status" value="1"/>
</dbReference>
<comment type="function">
    <text evidence="4">Involved in peroxisome biosynthesis and integrity. Assembles membrane vesicles before the matrix proteins are translocated. As a docking factor for PEX19, is necessary for the import of peroxisomal membrane proteins in the peroxisomes.</text>
</comment>
<evidence type="ECO:0000256" key="6">
    <source>
        <dbReference type="SAM" id="MobiDB-lite"/>
    </source>
</evidence>
<dbReference type="PANTHER" id="PTHR28080">
    <property type="entry name" value="PEROXISOMAL BIOGENESIS FACTOR 3"/>
    <property type="match status" value="1"/>
</dbReference>
<evidence type="ECO:0000256" key="3">
    <source>
        <dbReference type="ARBA" id="ARBA00022593"/>
    </source>
</evidence>
<dbReference type="Proteomes" id="UP000492821">
    <property type="component" value="Unassembled WGS sequence"/>
</dbReference>
<evidence type="ECO:0000256" key="2">
    <source>
        <dbReference type="ARBA" id="ARBA00014294"/>
    </source>
</evidence>
<name>A0A7E4UTB8_PANRE</name>
<evidence type="ECO:0000256" key="1">
    <source>
        <dbReference type="ARBA" id="ARBA00011494"/>
    </source>
</evidence>
<evidence type="ECO:0000256" key="5">
    <source>
        <dbReference type="ARBA" id="ARBA00029630"/>
    </source>
</evidence>
<accession>A0A7E4UTB8</accession>
<proteinExistence type="predicted"/>
<sequence length="394" mass="43280">MSSAWEFVKRHKGKFIAAGAVVGAAVAAKSAIDADLLGLRDTAAHEVQLSQARRHFLFDAHQQSCDKALTEAILDIKQVLKSRYPVEQLVESLKDGTALSNADKIRIWEDIEHKSIARVVSTAFAYSLVIVASKTQKSIVCAETCNAIVNGAKNPAQVDVLTRLSTLVFGGAPQPQQSQTSPLQTDTRVQQVFINCIQFLTTSGLNQIFHTIDTIVEEQLVVFPLDKKVTAANIEELFSIVVQQVENLIGSRNYANFIVPQAGQRTLFDNSNGAKLEELLAKFVQVLELRRCRDIMQGFVRRFITGAVGFLQIDLPALEQPMAKCLPAIADAFTIIARNSHESAFQDCLHSSELHQFTLIAFTAESIEQTDVTPKPARNASHVGHRAGDDFALD</sequence>
<keyword evidence="7" id="KW-1185">Reference proteome</keyword>
<organism evidence="7 8">
    <name type="scientific">Panagrellus redivivus</name>
    <name type="common">Microworm</name>
    <dbReference type="NCBI Taxonomy" id="6233"/>
    <lineage>
        <taxon>Eukaryota</taxon>
        <taxon>Metazoa</taxon>
        <taxon>Ecdysozoa</taxon>
        <taxon>Nematoda</taxon>
        <taxon>Chromadorea</taxon>
        <taxon>Rhabditida</taxon>
        <taxon>Tylenchina</taxon>
        <taxon>Panagrolaimomorpha</taxon>
        <taxon>Panagrolaimoidea</taxon>
        <taxon>Panagrolaimidae</taxon>
        <taxon>Panagrellus</taxon>
    </lineage>
</organism>
<evidence type="ECO:0000313" key="7">
    <source>
        <dbReference type="Proteomes" id="UP000492821"/>
    </source>
</evidence>
<dbReference type="AlphaFoldDB" id="A0A7E4UTB8"/>
<dbReference type="InterPro" id="IPR006966">
    <property type="entry name" value="Peroxin-3"/>
</dbReference>
<dbReference type="GO" id="GO:0030674">
    <property type="term" value="F:protein-macromolecule adaptor activity"/>
    <property type="evidence" value="ECO:0007669"/>
    <property type="project" value="TreeGrafter"/>
</dbReference>
<reference evidence="7" key="1">
    <citation type="journal article" date="2013" name="Genetics">
        <title>The draft genome and transcriptome of Panagrellus redivivus are shaped by the harsh demands of a free-living lifestyle.</title>
        <authorList>
            <person name="Srinivasan J."/>
            <person name="Dillman A.R."/>
            <person name="Macchietto M.G."/>
            <person name="Heikkinen L."/>
            <person name="Lakso M."/>
            <person name="Fracchia K.M."/>
            <person name="Antoshechkin I."/>
            <person name="Mortazavi A."/>
            <person name="Wong G."/>
            <person name="Sternberg P.W."/>
        </authorList>
    </citation>
    <scope>NUCLEOTIDE SEQUENCE [LARGE SCALE GENOMIC DNA]</scope>
    <source>
        <strain evidence="7">MT8872</strain>
    </source>
</reference>
<reference evidence="8" key="2">
    <citation type="submission" date="2020-10" db="UniProtKB">
        <authorList>
            <consortium name="WormBaseParasite"/>
        </authorList>
    </citation>
    <scope>IDENTIFICATION</scope>
</reference>
<keyword evidence="3" id="KW-0962">Peroxisome biogenesis</keyword>
<feature type="region of interest" description="Disordered" evidence="6">
    <location>
        <begin position="371"/>
        <end position="394"/>
    </location>
</feature>
<dbReference type="PANTHER" id="PTHR28080:SF1">
    <property type="entry name" value="PEROXISOMAL BIOGENESIS FACTOR 3"/>
    <property type="match status" value="1"/>
</dbReference>